<dbReference type="PRINTS" id="PR00237">
    <property type="entry name" value="GPCRRHODOPSN"/>
</dbReference>
<feature type="domain" description="Reverse transcriptase" evidence="11">
    <location>
        <begin position="227"/>
        <end position="432"/>
    </location>
</feature>
<evidence type="ECO:0000259" key="11">
    <source>
        <dbReference type="PROSITE" id="PS50878"/>
    </source>
</evidence>
<evidence type="ECO:0000256" key="5">
    <source>
        <dbReference type="ARBA" id="ARBA00022989"/>
    </source>
</evidence>
<proteinExistence type="inferred from homology"/>
<dbReference type="RefSeq" id="XP_045559342.1">
    <property type="nucleotide sequence ID" value="XM_045703386.1"/>
</dbReference>
<dbReference type="PROSITE" id="PS00237">
    <property type="entry name" value="G_PROTEIN_RECEP_F1_1"/>
    <property type="match status" value="1"/>
</dbReference>
<evidence type="ECO:0000256" key="6">
    <source>
        <dbReference type="ARBA" id="ARBA00023136"/>
    </source>
</evidence>
<evidence type="ECO:0000256" key="2">
    <source>
        <dbReference type="ARBA" id="ARBA00010879"/>
    </source>
</evidence>
<gene>
    <name evidence="13" type="primary">LOC106580915</name>
</gene>
<dbReference type="InterPro" id="IPR000276">
    <property type="entry name" value="GPCR_Rhodpsn"/>
</dbReference>
<keyword evidence="8" id="KW-0297">G-protein coupled receptor</keyword>
<dbReference type="Pfam" id="PF13853">
    <property type="entry name" value="7tm_4"/>
    <property type="match status" value="1"/>
</dbReference>
<dbReference type="InterPro" id="IPR000477">
    <property type="entry name" value="RT_dom"/>
</dbReference>
<feature type="transmembrane region" description="Helical" evidence="9">
    <location>
        <begin position="270"/>
        <end position="294"/>
    </location>
</feature>
<dbReference type="InterPro" id="IPR043128">
    <property type="entry name" value="Rev_trsase/Diguanyl_cyclase"/>
</dbReference>
<dbReference type="PROSITE" id="PS50878">
    <property type="entry name" value="RT_POL"/>
    <property type="match status" value="1"/>
</dbReference>
<evidence type="ECO:0000259" key="10">
    <source>
        <dbReference type="PROSITE" id="PS50262"/>
    </source>
</evidence>
<evidence type="ECO:0000256" key="9">
    <source>
        <dbReference type="SAM" id="Phobius"/>
    </source>
</evidence>
<dbReference type="PROSITE" id="PS50262">
    <property type="entry name" value="G_PROTEIN_RECEP_F1_2"/>
    <property type="match status" value="1"/>
</dbReference>
<comment type="similarity">
    <text evidence="2">Belongs to the beta type-B retroviral polymerase family. HERV class-II K(HML-2) pol subfamily.</text>
</comment>
<feature type="transmembrane region" description="Helical" evidence="9">
    <location>
        <begin position="139"/>
        <end position="162"/>
    </location>
</feature>
<dbReference type="PANTHER" id="PTHR26451:SF885">
    <property type="entry name" value="OLFACTORY RECEPTOR"/>
    <property type="match status" value="1"/>
</dbReference>
<keyword evidence="5 9" id="KW-1133">Transmembrane helix</keyword>
<dbReference type="GeneID" id="106580915"/>
<evidence type="ECO:0000256" key="8">
    <source>
        <dbReference type="RuleBase" id="RU000688"/>
    </source>
</evidence>
<dbReference type="Proteomes" id="UP001652741">
    <property type="component" value="Chromosome ssa20"/>
</dbReference>
<accession>A0ABM3DKL5</accession>
<reference evidence="13" key="1">
    <citation type="submission" date="2025-08" db="UniProtKB">
        <authorList>
            <consortium name="RefSeq"/>
        </authorList>
    </citation>
    <scope>IDENTIFICATION</scope>
</reference>
<dbReference type="PRINTS" id="PR00245">
    <property type="entry name" value="OLFACTORYR"/>
</dbReference>
<feature type="transmembrane region" description="Helical" evidence="9">
    <location>
        <begin position="58"/>
        <end position="76"/>
    </location>
</feature>
<feature type="transmembrane region" description="Helical" evidence="9">
    <location>
        <begin position="96"/>
        <end position="118"/>
    </location>
</feature>
<dbReference type="InterPro" id="IPR052921">
    <property type="entry name" value="GPCR1_Superfamily_Member"/>
</dbReference>
<evidence type="ECO:0000256" key="7">
    <source>
        <dbReference type="ARBA" id="ARBA00023224"/>
    </source>
</evidence>
<dbReference type="SUPFAM" id="SSF56672">
    <property type="entry name" value="DNA/RNA polymerases"/>
    <property type="match status" value="1"/>
</dbReference>
<evidence type="ECO:0000256" key="3">
    <source>
        <dbReference type="ARBA" id="ARBA00012180"/>
    </source>
</evidence>
<name>A0ABM3DKL5_SALSA</name>
<comment type="subcellular location">
    <subcellularLocation>
        <location evidence="1">Membrane</location>
        <topology evidence="1">Multi-pass membrane protein</topology>
    </subcellularLocation>
</comment>
<comment type="similarity">
    <text evidence="8">Belongs to the G-protein coupled receptor 1 family.</text>
</comment>
<dbReference type="Gene3D" id="3.10.10.10">
    <property type="entry name" value="HIV Type 1 Reverse Transcriptase, subunit A, domain 1"/>
    <property type="match status" value="1"/>
</dbReference>
<dbReference type="Gene3D" id="1.20.1070.10">
    <property type="entry name" value="Rhodopsin 7-helix transmembrane proteins"/>
    <property type="match status" value="1"/>
</dbReference>
<dbReference type="InterPro" id="IPR000725">
    <property type="entry name" value="Olfact_rcpt"/>
</dbReference>
<feature type="transmembrane region" description="Helical" evidence="9">
    <location>
        <begin position="23"/>
        <end position="46"/>
    </location>
</feature>
<dbReference type="InterPro" id="IPR043502">
    <property type="entry name" value="DNA/RNA_pol_sf"/>
</dbReference>
<dbReference type="CDD" id="cd01647">
    <property type="entry name" value="RT_LTR"/>
    <property type="match status" value="1"/>
</dbReference>
<keyword evidence="7 8" id="KW-0807">Transducer</keyword>
<keyword evidence="6 9" id="KW-0472">Membrane</keyword>
<protein>
    <recommendedName>
        <fullName evidence="3">ribonuclease H</fullName>
        <ecNumber evidence="3">3.1.26.4</ecNumber>
    </recommendedName>
</protein>
<evidence type="ECO:0000313" key="13">
    <source>
        <dbReference type="RefSeq" id="XP_045559342.1"/>
    </source>
</evidence>
<keyword evidence="12" id="KW-1185">Reference proteome</keyword>
<evidence type="ECO:0000256" key="1">
    <source>
        <dbReference type="ARBA" id="ARBA00004141"/>
    </source>
</evidence>
<evidence type="ECO:0000313" key="12">
    <source>
        <dbReference type="Proteomes" id="UP001652741"/>
    </source>
</evidence>
<dbReference type="SUPFAM" id="SSF81321">
    <property type="entry name" value="Family A G protein-coupled receptor-like"/>
    <property type="match status" value="1"/>
</dbReference>
<dbReference type="PANTHER" id="PTHR26451">
    <property type="entry name" value="G_PROTEIN_RECEP_F1_2 DOMAIN-CONTAINING PROTEIN"/>
    <property type="match status" value="1"/>
</dbReference>
<organism evidence="12 13">
    <name type="scientific">Salmo salar</name>
    <name type="common">Atlantic salmon</name>
    <dbReference type="NCBI Taxonomy" id="8030"/>
    <lineage>
        <taxon>Eukaryota</taxon>
        <taxon>Metazoa</taxon>
        <taxon>Chordata</taxon>
        <taxon>Craniata</taxon>
        <taxon>Vertebrata</taxon>
        <taxon>Euteleostomi</taxon>
        <taxon>Actinopterygii</taxon>
        <taxon>Neopterygii</taxon>
        <taxon>Teleostei</taxon>
        <taxon>Protacanthopterygii</taxon>
        <taxon>Salmoniformes</taxon>
        <taxon>Salmonidae</taxon>
        <taxon>Salmoninae</taxon>
        <taxon>Salmo</taxon>
    </lineage>
</organism>
<feature type="transmembrane region" description="Helical" evidence="9">
    <location>
        <begin position="197"/>
        <end position="218"/>
    </location>
</feature>
<feature type="domain" description="G-protein coupled receptors family 1 profile" evidence="10">
    <location>
        <begin position="39"/>
        <end position="292"/>
    </location>
</feature>
<keyword evidence="4 8" id="KW-0812">Transmembrane</keyword>
<dbReference type="InterPro" id="IPR017452">
    <property type="entry name" value="GPCR_Rhodpsn_7TM"/>
</dbReference>
<dbReference type="EC" id="3.1.26.4" evidence="3"/>
<dbReference type="Gene3D" id="3.30.70.270">
    <property type="match status" value="2"/>
</dbReference>
<evidence type="ECO:0000256" key="4">
    <source>
        <dbReference type="ARBA" id="ARBA00022692"/>
    </source>
</evidence>
<sequence length="495" mass="56749">MINSTQLTSFILAGYSDIGHLKYLYFIIITVLYVSIVFANTVLIVVICMERSLHEPMYLFLCSLFVNDMYGSTGLFPALMTNLLSDDHTVSTVYCYLQIFVLYTYGSIEFSNLAVMSYDRYLAICYPLQYNVIMTPSKVCILICVIWLYSFAKFSITLSLTIRLQLCGNIMDKVYCDNYLVVKLACSSSDTTVNNIYGLYSIVLSVAVPLITIVLSYIKILTICLKSSIETRQKAFSTCTPHLASLLNFSFGCFLNLLQSRFEKSMRNVGIVHTILSVYYLMCQPLLNPIVYGVRMAKIRQAYKNTLPLHGAQFFTKLDLRSAYNLIRIREGDEWKTAFSTMSGHYKYLVMPFGLANAPSVFQAFVNKVFRDMIRQQVIVYIDDILIFLTNLKNHITHVRAVLERLLVNHLFVKAEKCQFHQRDVSFLGYQIIPQGVKLEDKKVDVVRSWPVPTTMKGLQWFLGFANFYLHFIRNFSAVAAPLTFLLKGRPHRLV</sequence>
<keyword evidence="8" id="KW-0675">Receptor</keyword>